<dbReference type="GO" id="GO:0043565">
    <property type="term" value="F:sequence-specific DNA binding"/>
    <property type="evidence" value="ECO:0007669"/>
    <property type="project" value="InterPro"/>
</dbReference>
<dbReference type="STRING" id="1401.BK123_05760"/>
<keyword evidence="2" id="KW-0238">DNA-binding</keyword>
<dbReference type="SUPFAM" id="SSF51215">
    <property type="entry name" value="Regulatory protein AraC"/>
    <property type="match status" value="1"/>
</dbReference>
<dbReference type="EMBL" id="MRTF01000002">
    <property type="protein sequence ID" value="OME94638.1"/>
    <property type="molecule type" value="Genomic_DNA"/>
</dbReference>
<evidence type="ECO:0000256" key="1">
    <source>
        <dbReference type="ARBA" id="ARBA00023015"/>
    </source>
</evidence>
<evidence type="ECO:0000313" key="5">
    <source>
        <dbReference type="EMBL" id="OME94638.1"/>
    </source>
</evidence>
<evidence type="ECO:0000259" key="4">
    <source>
        <dbReference type="PROSITE" id="PS01124"/>
    </source>
</evidence>
<dbReference type="SMART" id="SM00342">
    <property type="entry name" value="HTH_ARAC"/>
    <property type="match status" value="1"/>
</dbReference>
<dbReference type="InterPro" id="IPR018060">
    <property type="entry name" value="HTH_AraC"/>
</dbReference>
<dbReference type="PROSITE" id="PS00041">
    <property type="entry name" value="HTH_ARAC_FAMILY_1"/>
    <property type="match status" value="1"/>
</dbReference>
<dbReference type="Pfam" id="PF02311">
    <property type="entry name" value="AraC_binding"/>
    <property type="match status" value="1"/>
</dbReference>
<dbReference type="RefSeq" id="WP_076321459.1">
    <property type="nucleotide sequence ID" value="NZ_JBCNGN010000026.1"/>
</dbReference>
<protein>
    <submittedName>
        <fullName evidence="5">AraC family transcriptional regulator</fullName>
    </submittedName>
</protein>
<reference evidence="5 6" key="1">
    <citation type="submission" date="2016-11" db="EMBL/GenBank/DDBJ databases">
        <title>Paenibacillus species isolates.</title>
        <authorList>
            <person name="Beno S.M."/>
        </authorList>
    </citation>
    <scope>NUCLEOTIDE SEQUENCE [LARGE SCALE GENOMIC DNA]</scope>
    <source>
        <strain evidence="5 6">FSL F4-0100</strain>
    </source>
</reference>
<accession>A0A1R1B562</accession>
<dbReference type="SUPFAM" id="SSF46689">
    <property type="entry name" value="Homeodomain-like"/>
    <property type="match status" value="1"/>
</dbReference>
<proteinExistence type="predicted"/>
<dbReference type="PROSITE" id="PS01124">
    <property type="entry name" value="HTH_ARAC_FAMILY_2"/>
    <property type="match status" value="1"/>
</dbReference>
<dbReference type="GO" id="GO:0003700">
    <property type="term" value="F:DNA-binding transcription factor activity"/>
    <property type="evidence" value="ECO:0007669"/>
    <property type="project" value="InterPro"/>
</dbReference>
<dbReference type="InterPro" id="IPR003313">
    <property type="entry name" value="AraC-bd"/>
</dbReference>
<dbReference type="PANTHER" id="PTHR43280:SF34">
    <property type="entry name" value="ARAC-FAMILY TRANSCRIPTIONAL REGULATOR"/>
    <property type="match status" value="1"/>
</dbReference>
<dbReference type="OrthoDB" id="9816335at2"/>
<dbReference type="PANTHER" id="PTHR43280">
    <property type="entry name" value="ARAC-FAMILY TRANSCRIPTIONAL REGULATOR"/>
    <property type="match status" value="1"/>
</dbReference>
<dbReference type="InterPro" id="IPR037923">
    <property type="entry name" value="HTH-like"/>
</dbReference>
<evidence type="ECO:0000256" key="2">
    <source>
        <dbReference type="ARBA" id="ARBA00023125"/>
    </source>
</evidence>
<comment type="caution">
    <text evidence="5">The sequence shown here is derived from an EMBL/GenBank/DDBJ whole genome shotgun (WGS) entry which is preliminary data.</text>
</comment>
<keyword evidence="1" id="KW-0805">Transcription regulation</keyword>
<keyword evidence="3" id="KW-0804">Transcription</keyword>
<evidence type="ECO:0000256" key="3">
    <source>
        <dbReference type="ARBA" id="ARBA00023163"/>
    </source>
</evidence>
<name>A0A1R1B562_PAELA</name>
<evidence type="ECO:0000313" key="6">
    <source>
        <dbReference type="Proteomes" id="UP000187074"/>
    </source>
</evidence>
<feature type="domain" description="HTH araC/xylS-type" evidence="4">
    <location>
        <begin position="198"/>
        <end position="277"/>
    </location>
</feature>
<dbReference type="AlphaFoldDB" id="A0A1R1B562"/>
<dbReference type="InterPro" id="IPR014710">
    <property type="entry name" value="RmlC-like_jellyroll"/>
</dbReference>
<dbReference type="Proteomes" id="UP000187074">
    <property type="component" value="Unassembled WGS sequence"/>
</dbReference>
<dbReference type="Gene3D" id="1.10.10.60">
    <property type="entry name" value="Homeodomain-like"/>
    <property type="match status" value="2"/>
</dbReference>
<sequence length="282" mass="32802">MLKLLAADGIDSEIQAHYRLIASVRDTIGMHTHDFFELFLILKGSVVHVINGKRQPLQENTLVFIRDRDVHYYEQTTDSDCQFINLSFHRKVLDDLIAFLGEGFPSERLLGPAMPPSTLLSKTEKEYVRYRLDQLSLIPQEKKLAVKAEVRVILTDLFSRYIKADADSIDLTGQPEWFKSLCREAKKKEHFTRGTAALVQLSGKSHAYVCRMFREHLGMSPTQYINELRMSYAENLLLNTDMDIVEISLEIGLDNVSYFYDLFKRRHNLTPHRYRQFGIIRR</sequence>
<dbReference type="InterPro" id="IPR018062">
    <property type="entry name" value="HTH_AraC-typ_CS"/>
</dbReference>
<gene>
    <name evidence="5" type="ORF">BK123_05760</name>
</gene>
<dbReference type="InterPro" id="IPR009057">
    <property type="entry name" value="Homeodomain-like_sf"/>
</dbReference>
<organism evidence="5 6">
    <name type="scientific">Paenibacillus lautus</name>
    <name type="common">Bacillus lautus</name>
    <dbReference type="NCBI Taxonomy" id="1401"/>
    <lineage>
        <taxon>Bacteria</taxon>
        <taxon>Bacillati</taxon>
        <taxon>Bacillota</taxon>
        <taxon>Bacilli</taxon>
        <taxon>Bacillales</taxon>
        <taxon>Paenibacillaceae</taxon>
        <taxon>Paenibacillus</taxon>
    </lineage>
</organism>
<dbReference type="Gene3D" id="2.60.120.10">
    <property type="entry name" value="Jelly Rolls"/>
    <property type="match status" value="1"/>
</dbReference>
<dbReference type="Pfam" id="PF12833">
    <property type="entry name" value="HTH_18"/>
    <property type="match status" value="1"/>
</dbReference>